<accession>A0A511Y433</accession>
<comment type="caution">
    <text evidence="1">The sequence shown here is derived from an EMBL/GenBank/DDBJ whole genome shotgun (WGS) entry which is preliminary data.</text>
</comment>
<dbReference type="EMBL" id="BJYI01000001">
    <property type="protein sequence ID" value="GEN69935.1"/>
    <property type="molecule type" value="Genomic_DNA"/>
</dbReference>
<gene>
    <name evidence="1" type="ORF">CLA01_00070</name>
</gene>
<dbReference type="AlphaFoldDB" id="A0A511Y433"/>
<reference evidence="1 2" key="1">
    <citation type="submission" date="2019-07" db="EMBL/GenBank/DDBJ databases">
        <title>Whole genome shotgun sequence of Chryseobacterium lathyri NBRC 105250.</title>
        <authorList>
            <person name="Hosoyama A."/>
            <person name="Uohara A."/>
            <person name="Ohji S."/>
            <person name="Ichikawa N."/>
        </authorList>
    </citation>
    <scope>NUCLEOTIDE SEQUENCE [LARGE SCALE GENOMIC DNA]</scope>
    <source>
        <strain evidence="1 2">NBRC 105250</strain>
    </source>
</reference>
<dbReference type="RefSeq" id="WP_111957455.1">
    <property type="nucleotide sequence ID" value="NZ_BJYI01000001.1"/>
</dbReference>
<protein>
    <submittedName>
        <fullName evidence="1">Uncharacterized protein</fullName>
    </submittedName>
</protein>
<sequence>MENMLQNIELIHRYLSISITHQFYSTVDLEGEYTFTQNIVSKKTIIASTFTNKILLYPKLKLFLTALITEINNGNCTVDFIREKIKHFEEIRYLPVKRII</sequence>
<organism evidence="1 2">
    <name type="scientific">Chryseobacterium lathyri</name>
    <dbReference type="NCBI Taxonomy" id="395933"/>
    <lineage>
        <taxon>Bacteria</taxon>
        <taxon>Pseudomonadati</taxon>
        <taxon>Bacteroidota</taxon>
        <taxon>Flavobacteriia</taxon>
        <taxon>Flavobacteriales</taxon>
        <taxon>Weeksellaceae</taxon>
        <taxon>Chryseobacterium group</taxon>
        <taxon>Chryseobacterium</taxon>
    </lineage>
</organism>
<dbReference type="Proteomes" id="UP000321150">
    <property type="component" value="Unassembled WGS sequence"/>
</dbReference>
<name>A0A511Y433_9FLAO</name>
<proteinExistence type="predicted"/>
<evidence type="ECO:0000313" key="2">
    <source>
        <dbReference type="Proteomes" id="UP000321150"/>
    </source>
</evidence>
<dbReference type="OrthoDB" id="1271224at2"/>
<evidence type="ECO:0000313" key="1">
    <source>
        <dbReference type="EMBL" id="GEN69935.1"/>
    </source>
</evidence>